<keyword evidence="3" id="KW-1185">Reference proteome</keyword>
<proteinExistence type="predicted"/>
<feature type="chain" id="PRO_5022120335" description="Bacterial Ig-like domain-containing protein" evidence="1">
    <location>
        <begin position="23"/>
        <end position="740"/>
    </location>
</feature>
<organism evidence="2 3">
    <name type="scientific">Rudaeicoccus suwonensis</name>
    <dbReference type="NCBI Taxonomy" id="657409"/>
    <lineage>
        <taxon>Bacteria</taxon>
        <taxon>Bacillati</taxon>
        <taxon>Actinomycetota</taxon>
        <taxon>Actinomycetes</taxon>
        <taxon>Micrococcales</taxon>
        <taxon>Dermacoccaceae</taxon>
        <taxon>Rudaeicoccus</taxon>
    </lineage>
</organism>
<sequence>MLVCAGMATAGLLAVGAGAAHATGSKSAQGLVITGTGITSNSASSRDGRLEAGAPAVLRAALRTALTTHRASVVTSLTTATSDVTALPDGTFRQTTSAVPVRVRRGSTWVSLNTTLARTAHGIAPVAASDPVTFSAGGTGPLITLGSGAHTATITLPDSLPAPVLSGTTATYRQVAPGIDVVVSATTTGYTETLVVHSAAAASSSALTALMHPSISSSGTTWSSTADGAGAVTGIPNSSFALGAGEVWDSTTDLHLGPIPSATDPSTGHITALTAAPMTVTNARRTLQVAAQRASLAATGVHYPLFVQPDTSGSQPITLSVFSAVDRSQWSTGTNLPVGYCTPVYAGCGRGFNAASFFQLGATLPGTGGTTPHVDSASVSVREVWNGTSAPTGFDLDATQSIHNGMNWPGPAITSELGTTKSAAGSNGRNFATITFSNTKLASLYQTLFNHKSSTATFGLTAPLYGNSWKRFDRGTTDPLGPSSEVVFSYPPANPSNLTIVNSCRANSTNYVNSPNATLRAQASDGLPANGASTKADIKIVFYVKNSAGKEVTAYTAPATTSNTPVTWTTPALADGSYTFVAEAVSVPTSGPTLYSGQVSTSFIVQTTAPAVPTVTSQSPAMIKGSYQATIGNVITLHAPGALAIGYSVGGTPPSATINPSDECNYSGSGGLSGFVPVDANGNATITVTAPPGGTPGAIYEFTNLTVQAYGVNGLASPSITWTYTSGNTVPLLYVIRVSG</sequence>
<comment type="caution">
    <text evidence="2">The sequence shown here is derived from an EMBL/GenBank/DDBJ whole genome shotgun (WGS) entry which is preliminary data.</text>
</comment>
<dbReference type="Proteomes" id="UP000318297">
    <property type="component" value="Unassembled WGS sequence"/>
</dbReference>
<name>A0A561E3F9_9MICO</name>
<evidence type="ECO:0008006" key="4">
    <source>
        <dbReference type="Google" id="ProtNLM"/>
    </source>
</evidence>
<accession>A0A561E3F9</accession>
<evidence type="ECO:0000313" key="3">
    <source>
        <dbReference type="Proteomes" id="UP000318297"/>
    </source>
</evidence>
<dbReference type="AlphaFoldDB" id="A0A561E3F9"/>
<feature type="signal peptide" evidence="1">
    <location>
        <begin position="1"/>
        <end position="22"/>
    </location>
</feature>
<evidence type="ECO:0000256" key="1">
    <source>
        <dbReference type="SAM" id="SignalP"/>
    </source>
</evidence>
<reference evidence="2 3" key="1">
    <citation type="submission" date="2019-06" db="EMBL/GenBank/DDBJ databases">
        <title>Sequencing the genomes of 1000 actinobacteria strains.</title>
        <authorList>
            <person name="Klenk H.-P."/>
        </authorList>
    </citation>
    <scope>NUCLEOTIDE SEQUENCE [LARGE SCALE GENOMIC DNA]</scope>
    <source>
        <strain evidence="2 3">DSM 19560</strain>
    </source>
</reference>
<keyword evidence="1" id="KW-0732">Signal</keyword>
<evidence type="ECO:0000313" key="2">
    <source>
        <dbReference type="EMBL" id="TWE10144.1"/>
    </source>
</evidence>
<dbReference type="EMBL" id="VIVQ01000002">
    <property type="protein sequence ID" value="TWE10144.1"/>
    <property type="molecule type" value="Genomic_DNA"/>
</dbReference>
<gene>
    <name evidence="2" type="ORF">BKA23_2496</name>
</gene>
<protein>
    <recommendedName>
        <fullName evidence="4">Bacterial Ig-like domain-containing protein</fullName>
    </recommendedName>
</protein>